<dbReference type="Proteomes" id="UP000240542">
    <property type="component" value="Unassembled WGS sequence"/>
</dbReference>
<organism evidence="2 3">
    <name type="scientific">Murinocardiopsis flavida</name>
    <dbReference type="NCBI Taxonomy" id="645275"/>
    <lineage>
        <taxon>Bacteria</taxon>
        <taxon>Bacillati</taxon>
        <taxon>Actinomycetota</taxon>
        <taxon>Actinomycetes</taxon>
        <taxon>Streptosporangiales</taxon>
        <taxon>Nocardiopsidaceae</taxon>
        <taxon>Murinocardiopsis</taxon>
    </lineage>
</organism>
<dbReference type="SUPFAM" id="SSF53613">
    <property type="entry name" value="Ribokinase-like"/>
    <property type="match status" value="1"/>
</dbReference>
<dbReference type="RefSeq" id="WP_245929072.1">
    <property type="nucleotide sequence ID" value="NZ_PYGA01000024.1"/>
</dbReference>
<keyword evidence="2" id="KW-0808">Transferase</keyword>
<evidence type="ECO:0000313" key="2">
    <source>
        <dbReference type="EMBL" id="PSK89899.1"/>
    </source>
</evidence>
<proteinExistence type="predicted"/>
<feature type="domain" description="Carbohydrate kinase PfkB" evidence="1">
    <location>
        <begin position="40"/>
        <end position="275"/>
    </location>
</feature>
<protein>
    <submittedName>
        <fullName evidence="2">Sugar/nucleoside kinase (Ribokinase family)</fullName>
    </submittedName>
</protein>
<gene>
    <name evidence="2" type="ORF">CLV63_1243</name>
</gene>
<dbReference type="GO" id="GO:0016301">
    <property type="term" value="F:kinase activity"/>
    <property type="evidence" value="ECO:0007669"/>
    <property type="project" value="UniProtKB-KW"/>
</dbReference>
<evidence type="ECO:0000259" key="1">
    <source>
        <dbReference type="Pfam" id="PF00294"/>
    </source>
</evidence>
<keyword evidence="2" id="KW-0418">Kinase</keyword>
<keyword evidence="3" id="KW-1185">Reference proteome</keyword>
<dbReference type="InterPro" id="IPR029056">
    <property type="entry name" value="Ribokinase-like"/>
</dbReference>
<dbReference type="InterPro" id="IPR011611">
    <property type="entry name" value="PfkB_dom"/>
</dbReference>
<name>A0A2P8CY58_9ACTN</name>
<comment type="caution">
    <text evidence="2">The sequence shown here is derived from an EMBL/GenBank/DDBJ whole genome shotgun (WGS) entry which is preliminary data.</text>
</comment>
<dbReference type="Gene3D" id="3.40.1190.20">
    <property type="match status" value="1"/>
</dbReference>
<sequence length="312" mass="32218">MDESPHVVVAGVASLGIVARVGAPGPDPARIRFAEWMEAGVTGVGANVAKTLRALGARVELCTVIGTDIAGAAIRADLEAYGLLGAGAVEGDGSSLAMSLTGDGGQHTDLALHQQVNQVKYPGAVFERLGHDADLVVLSTAAFTEELVGVAGRLGVPVAFDAQVIADVNDPRRAKWLQVADIVFCSHRRLPCPPKEWIAQMFAAYPGCLITAIGCGALGAVMGLADGTLVRAVTEAPRPVVNTLGAGDTLFPTFLHSWLSAGNPVRALGEAVVHASYKVGDGFPSRGHLDAAALAGLMASHPVRISLDRWAQ</sequence>
<accession>A0A2P8CY58</accession>
<dbReference type="EMBL" id="PYGA01000024">
    <property type="protein sequence ID" value="PSK89899.1"/>
    <property type="molecule type" value="Genomic_DNA"/>
</dbReference>
<dbReference type="Pfam" id="PF00294">
    <property type="entry name" value="PfkB"/>
    <property type="match status" value="1"/>
</dbReference>
<evidence type="ECO:0000313" key="3">
    <source>
        <dbReference type="Proteomes" id="UP000240542"/>
    </source>
</evidence>
<reference evidence="2 3" key="1">
    <citation type="submission" date="2018-03" db="EMBL/GenBank/DDBJ databases">
        <title>Genomic Encyclopedia of Archaeal and Bacterial Type Strains, Phase II (KMG-II): from individual species to whole genera.</title>
        <authorList>
            <person name="Goeker M."/>
        </authorList>
    </citation>
    <scope>NUCLEOTIDE SEQUENCE [LARGE SCALE GENOMIC DNA]</scope>
    <source>
        <strain evidence="2 3">DSM 45312</strain>
    </source>
</reference>
<dbReference type="AlphaFoldDB" id="A0A2P8CY58"/>